<dbReference type="Pfam" id="PF04567">
    <property type="entry name" value="RNA_pol_Rpb2_5"/>
    <property type="match status" value="1"/>
</dbReference>
<evidence type="ECO:0000259" key="10">
    <source>
        <dbReference type="Pfam" id="PF00562"/>
    </source>
</evidence>
<keyword evidence="5" id="KW-0548">Nucleotidyltransferase</keyword>
<dbReference type="PANTHER" id="PTHR20856">
    <property type="entry name" value="DNA-DIRECTED RNA POLYMERASE I SUBUNIT 2"/>
    <property type="match status" value="1"/>
</dbReference>
<evidence type="ECO:0000259" key="11">
    <source>
        <dbReference type="Pfam" id="PF04561"/>
    </source>
</evidence>
<dbReference type="Gene3D" id="3.90.1100.10">
    <property type="match status" value="1"/>
</dbReference>
<dbReference type="Pfam" id="PF04561">
    <property type="entry name" value="RNA_pol_Rpb2_2"/>
    <property type="match status" value="1"/>
</dbReference>
<feature type="domain" description="RNA polymerase Rpb2" evidence="13">
    <location>
        <begin position="278"/>
        <end position="339"/>
    </location>
</feature>
<reference evidence="15" key="1">
    <citation type="submission" date="2018-10" db="EMBL/GenBank/DDBJ databases">
        <title>Hidden diversity of soil giant viruses.</title>
        <authorList>
            <person name="Schulz F."/>
            <person name="Alteio L."/>
            <person name="Goudeau D."/>
            <person name="Ryan E.M."/>
            <person name="Malmstrom R.R."/>
            <person name="Blanchard J."/>
            <person name="Woyke T."/>
        </authorList>
    </citation>
    <scope>NUCLEOTIDE SEQUENCE</scope>
    <source>
        <strain evidence="15">HAV1</strain>
    </source>
</reference>
<keyword evidence="4" id="KW-0808">Transferase</keyword>
<evidence type="ECO:0000259" key="12">
    <source>
        <dbReference type="Pfam" id="PF04565"/>
    </source>
</evidence>
<evidence type="ECO:0000256" key="7">
    <source>
        <dbReference type="ARBA" id="ARBA00023163"/>
    </source>
</evidence>
<dbReference type="GO" id="GO:0046872">
    <property type="term" value="F:metal ion binding"/>
    <property type="evidence" value="ECO:0007669"/>
    <property type="project" value="UniProtKB-KW"/>
</dbReference>
<evidence type="ECO:0000313" key="15">
    <source>
        <dbReference type="EMBL" id="AYV81594.1"/>
    </source>
</evidence>
<accession>A0A3G5A511</accession>
<dbReference type="InterPro" id="IPR007645">
    <property type="entry name" value="RNA_pol_Rpb2_3"/>
</dbReference>
<evidence type="ECO:0000256" key="3">
    <source>
        <dbReference type="ARBA" id="ARBA00022478"/>
    </source>
</evidence>
<dbReference type="InterPro" id="IPR037033">
    <property type="entry name" value="DNA-dir_RNAP_su2_hyb_sf"/>
</dbReference>
<dbReference type="Pfam" id="PF00562">
    <property type="entry name" value="RNA_pol_Rpb2_6"/>
    <property type="match status" value="1"/>
</dbReference>
<evidence type="ECO:0000259" key="13">
    <source>
        <dbReference type="Pfam" id="PF04566"/>
    </source>
</evidence>
<dbReference type="GO" id="GO:0003677">
    <property type="term" value="F:DNA binding"/>
    <property type="evidence" value="ECO:0007669"/>
    <property type="project" value="InterPro"/>
</dbReference>
<proteinExistence type="inferred from homology"/>
<name>A0A3G5A511_9VIRU</name>
<dbReference type="InterPro" id="IPR014724">
    <property type="entry name" value="RNA_pol_RPB2_OB-fold"/>
</dbReference>
<dbReference type="InterPro" id="IPR015712">
    <property type="entry name" value="DNA-dir_RNA_pol_su2"/>
</dbReference>
<dbReference type="GO" id="GO:0000428">
    <property type="term" value="C:DNA-directed RNA polymerase complex"/>
    <property type="evidence" value="ECO:0007669"/>
    <property type="project" value="UniProtKB-KW"/>
</dbReference>
<evidence type="ECO:0000256" key="4">
    <source>
        <dbReference type="ARBA" id="ARBA00022679"/>
    </source>
</evidence>
<evidence type="ECO:0000259" key="14">
    <source>
        <dbReference type="Pfam" id="PF04567"/>
    </source>
</evidence>
<dbReference type="InterPro" id="IPR007642">
    <property type="entry name" value="RNA_pol_Rpb2_2"/>
</dbReference>
<feature type="domain" description="RNA polymerase Rpb2" evidence="12">
    <location>
        <begin position="176"/>
        <end position="239"/>
    </location>
</feature>
<evidence type="ECO:0000256" key="6">
    <source>
        <dbReference type="ARBA" id="ARBA00022723"/>
    </source>
</evidence>
<feature type="domain" description="RNA polymerase Rpb2" evidence="14">
    <location>
        <begin position="366"/>
        <end position="438"/>
    </location>
</feature>
<gene>
    <name evidence="15" type="ORF">Harvfovirus44_2</name>
</gene>
<comment type="similarity">
    <text evidence="1 9">Belongs to the RNA polymerase beta chain family.</text>
</comment>
<dbReference type="GO" id="GO:0006351">
    <property type="term" value="P:DNA-templated transcription"/>
    <property type="evidence" value="ECO:0007669"/>
    <property type="project" value="InterPro"/>
</dbReference>
<sequence>MIDVLRTSLDECKNEKGLKILTQEDALEYLMTKMRVIKKYSETDKNVRQQQKRLHLKTLLETGFIPHVENDMMQKAVYICYMLNKLLRCSIGRIPKDDRDSYVNKRIDLPGSLIEELFRQFYRKMINDCNKFFKKRNPNDEDPINIINQIKPNVIEQGLKTALLTGSWIRRKGVAQMLQRLTFLYTMSSLRRIDAPGGDAATNKLTGPRHLHPSSVRWLCCVSTPEHSKVGLTKHLSLIGTVSILQTSQLALIKSFLKKKLTNIQDIAAHKLKNQTKVFLNGEWLGLTSEPFVLDAELRQNKLNGNFDPTVSIVNDIMERELKVYCDGGRGYAPAICVENNVIKLTKEHLKAISLDRSKTDKITSWDEFMIKYPGVVEYIDMEEQPFLLFADKIATVEDMRKQMISSIDKVKFVKSNKNENRYDDMMFVRYTHCEFHPAFLIAEIVSTIPFCNSNQGPRNIFFYSQGRQAMGIYISNYRDRLDISYILYHPQRPLVMTRTSKYTYADILPSGENVIVAIACYTGLILAHVISKNMASPS</sequence>
<evidence type="ECO:0000256" key="8">
    <source>
        <dbReference type="ARBA" id="ARBA00048552"/>
    </source>
</evidence>
<dbReference type="SUPFAM" id="SSF64484">
    <property type="entry name" value="beta and beta-prime subunits of DNA dependent RNA-polymerase"/>
    <property type="match status" value="1"/>
</dbReference>
<dbReference type="InterPro" id="IPR007120">
    <property type="entry name" value="DNA-dir_RNAP_su2_dom"/>
</dbReference>
<evidence type="ECO:0000256" key="9">
    <source>
        <dbReference type="RuleBase" id="RU000434"/>
    </source>
</evidence>
<organism evidence="15">
    <name type="scientific">Harvfovirus sp</name>
    <dbReference type="NCBI Taxonomy" id="2487768"/>
    <lineage>
        <taxon>Viruses</taxon>
        <taxon>Varidnaviria</taxon>
        <taxon>Bamfordvirae</taxon>
        <taxon>Nucleocytoviricota</taxon>
        <taxon>Megaviricetes</taxon>
        <taxon>Imitervirales</taxon>
        <taxon>Mimiviridae</taxon>
        <taxon>Klosneuvirinae</taxon>
    </lineage>
</organism>
<dbReference type="Pfam" id="PF04565">
    <property type="entry name" value="RNA_pol_Rpb2_3"/>
    <property type="match status" value="1"/>
</dbReference>
<keyword evidence="7" id="KW-0804">Transcription</keyword>
<dbReference type="Pfam" id="PF04566">
    <property type="entry name" value="RNA_pol_Rpb2_4"/>
    <property type="match status" value="1"/>
</dbReference>
<dbReference type="GO" id="GO:0003899">
    <property type="term" value="F:DNA-directed RNA polymerase activity"/>
    <property type="evidence" value="ECO:0007669"/>
    <property type="project" value="UniProtKB-EC"/>
</dbReference>
<dbReference type="InterPro" id="IPR007646">
    <property type="entry name" value="RNA_pol_Rpb2_4"/>
</dbReference>
<evidence type="ECO:0000256" key="2">
    <source>
        <dbReference type="ARBA" id="ARBA00012418"/>
    </source>
</evidence>
<keyword evidence="6" id="KW-0479">Metal-binding</keyword>
<dbReference type="Gene3D" id="2.40.270.10">
    <property type="entry name" value="DNA-directed RNA polymerase, subunit 2, domain 6"/>
    <property type="match status" value="1"/>
</dbReference>
<dbReference type="InterPro" id="IPR007647">
    <property type="entry name" value="RNA_pol_Rpb2_5"/>
</dbReference>
<evidence type="ECO:0000256" key="1">
    <source>
        <dbReference type="ARBA" id="ARBA00006835"/>
    </source>
</evidence>
<keyword evidence="3 15" id="KW-0240">DNA-directed RNA polymerase</keyword>
<feature type="domain" description="RNA polymerase Rpb2" evidence="11">
    <location>
        <begin position="14"/>
        <end position="108"/>
    </location>
</feature>
<dbReference type="EC" id="2.7.7.6" evidence="2"/>
<dbReference type="EMBL" id="MK072286">
    <property type="protein sequence ID" value="AYV81594.1"/>
    <property type="molecule type" value="Genomic_DNA"/>
</dbReference>
<dbReference type="GO" id="GO:0032549">
    <property type="term" value="F:ribonucleoside binding"/>
    <property type="evidence" value="ECO:0007669"/>
    <property type="project" value="InterPro"/>
</dbReference>
<dbReference type="Gene3D" id="2.40.50.150">
    <property type="match status" value="1"/>
</dbReference>
<evidence type="ECO:0000256" key="5">
    <source>
        <dbReference type="ARBA" id="ARBA00022695"/>
    </source>
</evidence>
<feature type="domain" description="DNA-directed RNA polymerase subunit 2 hybrid-binding" evidence="10">
    <location>
        <begin position="447"/>
        <end position="524"/>
    </location>
</feature>
<comment type="catalytic activity">
    <reaction evidence="8">
        <text>RNA(n) + a ribonucleoside 5'-triphosphate = RNA(n+1) + diphosphate</text>
        <dbReference type="Rhea" id="RHEA:21248"/>
        <dbReference type="Rhea" id="RHEA-COMP:14527"/>
        <dbReference type="Rhea" id="RHEA-COMP:17342"/>
        <dbReference type="ChEBI" id="CHEBI:33019"/>
        <dbReference type="ChEBI" id="CHEBI:61557"/>
        <dbReference type="ChEBI" id="CHEBI:140395"/>
        <dbReference type="EC" id="2.7.7.6"/>
    </reaction>
</comment>
<protein>
    <recommendedName>
        <fullName evidence="2">DNA-directed RNA polymerase</fullName>
        <ecNumber evidence="2">2.7.7.6</ecNumber>
    </recommendedName>
</protein>